<dbReference type="InterPro" id="IPR006564">
    <property type="entry name" value="Znf_PMZ"/>
</dbReference>
<accession>A0AAW2VY91</accession>
<feature type="compositionally biased region" description="Polar residues" evidence="1">
    <location>
        <begin position="717"/>
        <end position="747"/>
    </location>
</feature>
<dbReference type="InterPro" id="IPR018289">
    <property type="entry name" value="MULE_transposase_dom"/>
</dbReference>
<evidence type="ECO:0000256" key="1">
    <source>
        <dbReference type="SAM" id="MobiDB-lite"/>
    </source>
</evidence>
<comment type="caution">
    <text evidence="3">The sequence shown here is derived from an EMBL/GenBank/DDBJ whole genome shotgun (WGS) entry which is preliminary data.</text>
</comment>
<dbReference type="PANTHER" id="PTHR31973:SF187">
    <property type="entry name" value="MUTATOR TRANSPOSASE MUDRA PROTEIN"/>
    <property type="match status" value="1"/>
</dbReference>
<evidence type="ECO:0000313" key="3">
    <source>
        <dbReference type="EMBL" id="KAL0434500.1"/>
    </source>
</evidence>
<feature type="domain" description="Zinc finger PMZ-type" evidence="2">
    <location>
        <begin position="485"/>
        <end position="515"/>
    </location>
</feature>
<evidence type="ECO:0000259" key="2">
    <source>
        <dbReference type="SMART" id="SM00575"/>
    </source>
</evidence>
<feature type="compositionally biased region" description="Basic and acidic residues" evidence="1">
    <location>
        <begin position="187"/>
        <end position="199"/>
    </location>
</feature>
<organism evidence="3">
    <name type="scientific">Sesamum latifolium</name>
    <dbReference type="NCBI Taxonomy" id="2727402"/>
    <lineage>
        <taxon>Eukaryota</taxon>
        <taxon>Viridiplantae</taxon>
        <taxon>Streptophyta</taxon>
        <taxon>Embryophyta</taxon>
        <taxon>Tracheophyta</taxon>
        <taxon>Spermatophyta</taxon>
        <taxon>Magnoliopsida</taxon>
        <taxon>eudicotyledons</taxon>
        <taxon>Gunneridae</taxon>
        <taxon>Pentapetalae</taxon>
        <taxon>asterids</taxon>
        <taxon>lamiids</taxon>
        <taxon>Lamiales</taxon>
        <taxon>Pedaliaceae</taxon>
        <taxon>Sesamum</taxon>
    </lineage>
</organism>
<feature type="region of interest" description="Disordered" evidence="1">
    <location>
        <begin position="696"/>
        <end position="794"/>
    </location>
</feature>
<reference evidence="3" key="2">
    <citation type="journal article" date="2024" name="Plant">
        <title>Genomic evolution and insights into agronomic trait innovations of Sesamum species.</title>
        <authorList>
            <person name="Miao H."/>
            <person name="Wang L."/>
            <person name="Qu L."/>
            <person name="Liu H."/>
            <person name="Sun Y."/>
            <person name="Le M."/>
            <person name="Wang Q."/>
            <person name="Wei S."/>
            <person name="Zheng Y."/>
            <person name="Lin W."/>
            <person name="Duan Y."/>
            <person name="Cao H."/>
            <person name="Xiong S."/>
            <person name="Wang X."/>
            <person name="Wei L."/>
            <person name="Li C."/>
            <person name="Ma Q."/>
            <person name="Ju M."/>
            <person name="Zhao R."/>
            <person name="Li G."/>
            <person name="Mu C."/>
            <person name="Tian Q."/>
            <person name="Mei H."/>
            <person name="Zhang T."/>
            <person name="Gao T."/>
            <person name="Zhang H."/>
        </authorList>
    </citation>
    <scope>NUCLEOTIDE SEQUENCE</scope>
    <source>
        <strain evidence="3">KEN1</strain>
    </source>
</reference>
<feature type="region of interest" description="Disordered" evidence="1">
    <location>
        <begin position="603"/>
        <end position="634"/>
    </location>
</feature>
<dbReference type="Pfam" id="PF10551">
    <property type="entry name" value="MULE"/>
    <property type="match status" value="1"/>
</dbReference>
<dbReference type="InterPro" id="IPR004332">
    <property type="entry name" value="Transposase_MuDR"/>
</dbReference>
<feature type="region of interest" description="Disordered" evidence="1">
    <location>
        <begin position="82"/>
        <end position="144"/>
    </location>
</feature>
<dbReference type="EMBL" id="JACGWN010000009">
    <property type="protein sequence ID" value="KAL0434500.1"/>
    <property type="molecule type" value="Genomic_DNA"/>
</dbReference>
<feature type="compositionally biased region" description="Polar residues" evidence="1">
    <location>
        <begin position="697"/>
        <end position="708"/>
    </location>
</feature>
<feature type="region of interest" description="Disordered" evidence="1">
    <location>
        <begin position="549"/>
        <end position="568"/>
    </location>
</feature>
<feature type="compositionally biased region" description="Low complexity" evidence="1">
    <location>
        <begin position="748"/>
        <end position="761"/>
    </location>
</feature>
<protein>
    <recommendedName>
        <fullName evidence="2">Zinc finger PMZ-type domain-containing protein</fullName>
    </recommendedName>
</protein>
<dbReference type="PANTHER" id="PTHR31973">
    <property type="entry name" value="POLYPROTEIN, PUTATIVE-RELATED"/>
    <property type="match status" value="1"/>
</dbReference>
<dbReference type="Pfam" id="PF03108">
    <property type="entry name" value="DBD_Tnp_Mut"/>
    <property type="match status" value="1"/>
</dbReference>
<name>A0AAW2VY91_9LAMI</name>
<reference evidence="3" key="1">
    <citation type="submission" date="2020-06" db="EMBL/GenBank/DDBJ databases">
        <authorList>
            <person name="Li T."/>
            <person name="Hu X."/>
            <person name="Zhang T."/>
            <person name="Song X."/>
            <person name="Zhang H."/>
            <person name="Dai N."/>
            <person name="Sheng W."/>
            <person name="Hou X."/>
            <person name="Wei L."/>
        </authorList>
    </citation>
    <scope>NUCLEOTIDE SEQUENCE</scope>
    <source>
        <strain evidence="3">KEN1</strain>
        <tissue evidence="3">Leaf</tissue>
    </source>
</reference>
<sequence length="794" mass="90265">MLNGDEGIRELLRDYKGLSVVPIYFEEKQGPLVVVDTQGNIISTEEQIPSLPFHDQSEPFNLETEINAPVLDETINATDFAFSPSEPANNIDPPHNSEPIHYHNDNSPLFEGEQTNISEEVEGEHGVDEGEGEQGVDEGEGEQVDVERDLEGPLDDDIFKSRPPGHARKIFKTIKVFMREQKRKKRAAEQQRQDDERNMGAKGWFSDASEEDDLVSLRGSDDEEPDYPVWQEKMDMGNEDLTVGMKFPTREKYRDVLRDWAVRRGWDIKFQHNETKKITATCKHGCDWRIHASQGMKTTTFQIKSIKGQHTCAHRTENKQANYKYLGKRIENIIRDNPNEGLISLKNKIMRDIQVDCSLHKVTLVLKVDRSLSPPVLQRMYFYLCGLKEGFLDGCRPIIGLDGCFLKSIYRGQLLTAVGRDVNDNIYPIAMAYVEIEKYDSWEWFINLLLRDIGSPDEKGWAFISDRQKGLLEAVSSLAPNAEHRFCLRHICGMFQLVGYPCCHAIAAINYHRLNVDDYVDTYLKKEMYLKVYSHMINPVPGMHDFEQSTLGKVDPPSVKSKVGRLKKVRRRDPNDIKEIGRMSRKGLTHTCGICLKTGHNKRSCTSLPHPNSRETQHPHVPTDATGTSHAAEMPQSNEGINLNEIPAPNSQNSFSQSEPLFPLDEVPQTSQFMESTQASQSKTTEMPEIFQRLRRSSFTQPTTSMQRPTFVPPRSAQFSSPFQMSPQPEQRSTFSQPPVRNNVQLAPSQMQSTQQPSQRPILYAPRKRKQPAPMSKSAKIKKKAEGSNTSASF</sequence>
<feature type="compositionally biased region" description="Polar residues" evidence="1">
    <location>
        <begin position="625"/>
        <end position="634"/>
    </location>
</feature>
<proteinExistence type="predicted"/>
<dbReference type="SMART" id="SM00575">
    <property type="entry name" value="ZnF_PMZ"/>
    <property type="match status" value="1"/>
</dbReference>
<dbReference type="GO" id="GO:0008270">
    <property type="term" value="F:zinc ion binding"/>
    <property type="evidence" value="ECO:0007669"/>
    <property type="project" value="UniProtKB-KW"/>
</dbReference>
<dbReference type="AlphaFoldDB" id="A0AAW2VY91"/>
<feature type="region of interest" description="Disordered" evidence="1">
    <location>
        <begin position="182"/>
        <end position="226"/>
    </location>
</feature>
<feature type="compositionally biased region" description="Acidic residues" evidence="1">
    <location>
        <begin position="129"/>
        <end position="144"/>
    </location>
</feature>
<gene>
    <name evidence="3" type="ORF">Slati_2784300</name>
</gene>